<dbReference type="PROSITE" id="PS51203">
    <property type="entry name" value="CS"/>
    <property type="match status" value="1"/>
</dbReference>
<keyword evidence="4" id="KW-0378">Hydrolase</keyword>
<evidence type="ECO:0000256" key="5">
    <source>
        <dbReference type="ARBA" id="ARBA00022806"/>
    </source>
</evidence>
<evidence type="ECO:0000313" key="13">
    <source>
        <dbReference type="EMBL" id="CAG6649918.1"/>
    </source>
</evidence>
<dbReference type="PANTHER" id="PTHR22655:SF2">
    <property type="entry name" value="ATP-DEPENDENT RNA HELICASE TDRD12-RELATED"/>
    <property type="match status" value="1"/>
</dbReference>
<dbReference type="PANTHER" id="PTHR22655">
    <property type="entry name" value="ATP-DEPENDENT RNA HELICASE TDRD12-RELATED"/>
    <property type="match status" value="1"/>
</dbReference>
<feature type="domain" description="Tudor" evidence="11">
    <location>
        <begin position="1072"/>
        <end position="1131"/>
    </location>
</feature>
<feature type="compositionally biased region" description="Low complexity" evidence="9">
    <location>
        <begin position="1340"/>
        <end position="1358"/>
    </location>
</feature>
<keyword evidence="8" id="KW-0479">Metal-binding</keyword>
<feature type="domain" description="C3H1-type" evidence="10">
    <location>
        <begin position="715"/>
        <end position="742"/>
    </location>
</feature>
<accession>A0A8D8W7H1</accession>
<dbReference type="Gene3D" id="2.30.30.140">
    <property type="match status" value="1"/>
</dbReference>
<dbReference type="InterPro" id="IPR027417">
    <property type="entry name" value="P-loop_NTPase"/>
</dbReference>
<dbReference type="GO" id="GO:0008270">
    <property type="term" value="F:zinc ion binding"/>
    <property type="evidence" value="ECO:0007669"/>
    <property type="project" value="UniProtKB-KW"/>
</dbReference>
<keyword evidence="8" id="KW-0862">Zinc</keyword>
<evidence type="ECO:0000256" key="1">
    <source>
        <dbReference type="ARBA" id="ARBA00012552"/>
    </source>
</evidence>
<organism evidence="13">
    <name type="scientific">Cacopsylla melanoneura</name>
    <dbReference type="NCBI Taxonomy" id="428564"/>
    <lineage>
        <taxon>Eukaryota</taxon>
        <taxon>Metazoa</taxon>
        <taxon>Ecdysozoa</taxon>
        <taxon>Arthropoda</taxon>
        <taxon>Hexapoda</taxon>
        <taxon>Insecta</taxon>
        <taxon>Pterygota</taxon>
        <taxon>Neoptera</taxon>
        <taxon>Paraneoptera</taxon>
        <taxon>Hemiptera</taxon>
        <taxon>Sternorrhyncha</taxon>
        <taxon>Psylloidea</taxon>
        <taxon>Psyllidae</taxon>
        <taxon>Psyllinae</taxon>
        <taxon>Cacopsylla</taxon>
    </lineage>
</organism>
<dbReference type="SMART" id="SM00333">
    <property type="entry name" value="TUDOR"/>
    <property type="match status" value="2"/>
</dbReference>
<dbReference type="GO" id="GO:0016787">
    <property type="term" value="F:hydrolase activity"/>
    <property type="evidence" value="ECO:0007669"/>
    <property type="project" value="UniProtKB-KW"/>
</dbReference>
<dbReference type="GO" id="GO:0003724">
    <property type="term" value="F:RNA helicase activity"/>
    <property type="evidence" value="ECO:0007669"/>
    <property type="project" value="UniProtKB-EC"/>
</dbReference>
<keyword evidence="6" id="KW-0067">ATP-binding</keyword>
<feature type="region of interest" description="Disordered" evidence="9">
    <location>
        <begin position="1234"/>
        <end position="1255"/>
    </location>
</feature>
<dbReference type="InterPro" id="IPR007052">
    <property type="entry name" value="CS_dom"/>
</dbReference>
<dbReference type="Gene3D" id="2.40.50.90">
    <property type="match status" value="1"/>
</dbReference>
<dbReference type="GO" id="GO:0042078">
    <property type="term" value="P:germ-line stem cell division"/>
    <property type="evidence" value="ECO:0007669"/>
    <property type="project" value="TreeGrafter"/>
</dbReference>
<feature type="compositionally biased region" description="Basic and acidic residues" evidence="9">
    <location>
        <begin position="1530"/>
        <end position="1539"/>
    </location>
</feature>
<evidence type="ECO:0000256" key="2">
    <source>
        <dbReference type="ARBA" id="ARBA00022737"/>
    </source>
</evidence>
<dbReference type="Gene3D" id="3.40.50.300">
    <property type="entry name" value="P-loop containing nucleotide triphosphate hydrolases"/>
    <property type="match status" value="2"/>
</dbReference>
<evidence type="ECO:0000259" key="10">
    <source>
        <dbReference type="PROSITE" id="PS50103"/>
    </source>
</evidence>
<dbReference type="InterPro" id="IPR008978">
    <property type="entry name" value="HSP20-like_chaperone"/>
</dbReference>
<feature type="region of interest" description="Disordered" evidence="9">
    <location>
        <begin position="1505"/>
        <end position="1557"/>
    </location>
</feature>
<dbReference type="PROSITE" id="PS50103">
    <property type="entry name" value="ZF_C3H1"/>
    <property type="match status" value="1"/>
</dbReference>
<dbReference type="InterPro" id="IPR002999">
    <property type="entry name" value="Tudor"/>
</dbReference>
<evidence type="ECO:0000259" key="11">
    <source>
        <dbReference type="PROSITE" id="PS50304"/>
    </source>
</evidence>
<dbReference type="SUPFAM" id="SSF52540">
    <property type="entry name" value="P-loop containing nucleoside triphosphate hydrolases"/>
    <property type="match status" value="1"/>
</dbReference>
<comment type="catalytic activity">
    <reaction evidence="7">
        <text>ATP + H2O = ADP + phosphate + H(+)</text>
        <dbReference type="Rhea" id="RHEA:13065"/>
        <dbReference type="ChEBI" id="CHEBI:15377"/>
        <dbReference type="ChEBI" id="CHEBI:15378"/>
        <dbReference type="ChEBI" id="CHEBI:30616"/>
        <dbReference type="ChEBI" id="CHEBI:43474"/>
        <dbReference type="ChEBI" id="CHEBI:456216"/>
        <dbReference type="EC" id="3.6.4.13"/>
    </reaction>
</comment>
<reference evidence="13" key="1">
    <citation type="submission" date="2021-05" db="EMBL/GenBank/DDBJ databases">
        <authorList>
            <person name="Alioto T."/>
            <person name="Alioto T."/>
            <person name="Gomez Garrido J."/>
        </authorList>
    </citation>
    <scope>NUCLEOTIDE SEQUENCE</scope>
</reference>
<evidence type="ECO:0000256" key="4">
    <source>
        <dbReference type="ARBA" id="ARBA00022801"/>
    </source>
</evidence>
<dbReference type="SUPFAM" id="SSF63748">
    <property type="entry name" value="Tudor/PWWP/MBT"/>
    <property type="match status" value="1"/>
</dbReference>
<evidence type="ECO:0000256" key="6">
    <source>
        <dbReference type="ARBA" id="ARBA00022840"/>
    </source>
</evidence>
<evidence type="ECO:0000259" key="12">
    <source>
        <dbReference type="PROSITE" id="PS51203"/>
    </source>
</evidence>
<dbReference type="CDD" id="cd20435">
    <property type="entry name" value="Tudor_TDRD12_rpt2"/>
    <property type="match status" value="1"/>
</dbReference>
<dbReference type="InterPro" id="IPR035437">
    <property type="entry name" value="SNase_OB-fold_sf"/>
</dbReference>
<keyword evidence="2" id="KW-0677">Repeat</keyword>
<feature type="region of interest" description="Disordered" evidence="9">
    <location>
        <begin position="1326"/>
        <end position="1372"/>
    </location>
</feature>
<dbReference type="CDD" id="cd06463">
    <property type="entry name" value="p23_like"/>
    <property type="match status" value="1"/>
</dbReference>
<feature type="zinc finger region" description="C3H1-type" evidence="8">
    <location>
        <begin position="715"/>
        <end position="742"/>
    </location>
</feature>
<protein>
    <recommendedName>
        <fullName evidence="1">RNA helicase</fullName>
        <ecNumber evidence="1">3.6.4.13</ecNumber>
    </recommendedName>
</protein>
<feature type="compositionally biased region" description="Polar residues" evidence="9">
    <location>
        <begin position="142"/>
        <end position="160"/>
    </location>
</feature>
<keyword evidence="8" id="KW-0863">Zinc-finger</keyword>
<evidence type="ECO:0000256" key="7">
    <source>
        <dbReference type="ARBA" id="ARBA00047984"/>
    </source>
</evidence>
<dbReference type="Gene3D" id="2.60.40.790">
    <property type="match status" value="1"/>
</dbReference>
<feature type="region of interest" description="Disordered" evidence="9">
    <location>
        <begin position="142"/>
        <end position="161"/>
    </location>
</feature>
<dbReference type="EMBL" id="HBUF01160302">
    <property type="protein sequence ID" value="CAG6649918.1"/>
    <property type="molecule type" value="Transcribed_RNA"/>
</dbReference>
<dbReference type="InterPro" id="IPR000571">
    <property type="entry name" value="Znf_CCCH"/>
</dbReference>
<dbReference type="EC" id="3.6.4.13" evidence="1"/>
<evidence type="ECO:0000256" key="9">
    <source>
        <dbReference type="SAM" id="MobiDB-lite"/>
    </source>
</evidence>
<keyword evidence="3" id="KW-0547">Nucleotide-binding</keyword>
<dbReference type="Pfam" id="PF00567">
    <property type="entry name" value="TUDOR"/>
    <property type="match status" value="1"/>
</dbReference>
<dbReference type="GO" id="GO:0005524">
    <property type="term" value="F:ATP binding"/>
    <property type="evidence" value="ECO:0007669"/>
    <property type="project" value="UniProtKB-KW"/>
</dbReference>
<evidence type="ECO:0000256" key="3">
    <source>
        <dbReference type="ARBA" id="ARBA00022741"/>
    </source>
</evidence>
<feature type="domain" description="CS" evidence="12">
    <location>
        <begin position="1395"/>
        <end position="1483"/>
    </location>
</feature>
<proteinExistence type="predicted"/>
<evidence type="ECO:0000256" key="8">
    <source>
        <dbReference type="PROSITE-ProRule" id="PRU00723"/>
    </source>
</evidence>
<feature type="compositionally biased region" description="Acidic residues" evidence="9">
    <location>
        <begin position="1240"/>
        <end position="1254"/>
    </location>
</feature>
<sequence length="1557" mass="174541">MSNRETHSIAPLSNSAIASNAMSNRETHSIVPLSNCEASCTAATHSSSTTGTAESIHSTSTTISTTEVTNVEYSSKTFSPPSKKLSTLLSDLIATPLAQYRDSVARSSKEPLEKIVQPVFSDPKKSASGPISLVPGVRSNVSSTVATRDTEIPESTTSTELPEPVVRRLKSCLRSEVERQRETRRTSDPTKKVDTSMFAAFMNTTGHATISDLPQQLSSSHHSQPSPSKLLPCPSESVLNVCTPIVHSKLPVKIGAHMSVGAMENRLHHSIGENKQFPPVSLAQVASVPAILDQRNVAIIHTLKSHYNSAYLGSLVSTLIKHKARYCNKKSFEVEPFVLILAPNSKVCDELYKATTCFIGKFYDVTVKTIYGSSPENENKALFGAVNGCDILITTPRCLDRLKESQLVGLSWVFHYVLERADILFDKFSKEVLDFLGYLQVISKARLDKYAHLSHLSCPELQIILSAELYNKKLETFVLNKMHKPVLVFSNFLEAAIYGRVKFSLNIVSEMEKKMEHLLGILRSCRGGGGEKVAIVCSDTSQVLCLDRYLTSLYPHTFPIHSGLNNIQLTNMVMKWRTLGPNREIRVAMGANESQAMSSDSMLELYNDTPILICDDEAVARLFVQDVTVLIHYALPSNKKTMSDRFQLVKDGLVNLFDDQDGGEVHCARCHLLLDDTNDVQFHDIVSLCKRIHLDIPDRIVQVAKQVKYKREADKRNVPLCIQLLQFGQCHIGGCKYRHAIVPDIDAPVAHLPKDGMIKFNVLSVLDGSCFSIRLLEKLPPGATTWVPHRDKLSLLNLALRRHFADKNNRVTHYSPRLGDVVAVERDGGSAMVRARVVEIVSTDDSAAPSLVRLRLCDAAGKPSVYPVSKLYALPQDLKLYSDQVLLAFTTRVLPMDEDIQWNGEIVSYMESMIENLMRGEHDKYFVGKIVLSLNNIYLLDPFQCSEYLPSAKVEISHLRMRHSLLSTQRAVAHAAHLDLLYAQCAGVDGAVPEYMRDVAPQNVPLSPLVELPSPKYAHLVQDEINRCTLIGIVDPSLFFLRLTAFEPMLTKLNKEILSDVNRTSTRYCRDECSPGLLCLAPSDDKSGYNRVQITNSDDPNVAMVLFVDYSDKQDIPYDQLVPIYRPQLISNLPFQAIECCLAGVEPLDNNQWTEEAYDLLDDFNLLFVRVVSLSLQGIETKGRRYSVELFDLEDRINVNKHLVELNYAKYTEDSAVCLSQDDESVFTEIERLQQQASADDTEEEEEGQDEWQDLPDKQKYLAERQERLLNEKSSQQEESFVIDESAFLEDEIEEFVRSLNEMQPGSFPDLKQVKDLIKPKPVQGHLKALPSTSAPPPEANNSSPTSSPLPSTSSASSQRVSNPQPAHCEDYSEPKLTLLPSDVDPNMPSLTLASYPARTQWYQSPGFVHVHFHLPGLHEKFSLRVESKFIHFYVDIEHRSYSNQLPLLCHIVPDLSEMEWNGFELRLKLVKQHPGLEWPALLQDGLDREMRWLAYHVDHLCDHEPQDEASSSDGEEPGPPLFRMQGFKHNKEREEETGCKSSSEEDNIVSVIPEDM</sequence>
<dbReference type="GO" id="GO:0005737">
    <property type="term" value="C:cytoplasm"/>
    <property type="evidence" value="ECO:0007669"/>
    <property type="project" value="UniProtKB-ARBA"/>
</dbReference>
<name>A0A8D8W7H1_9HEMI</name>
<dbReference type="PROSITE" id="PS50304">
    <property type="entry name" value="TUDOR"/>
    <property type="match status" value="1"/>
</dbReference>
<dbReference type="SUPFAM" id="SSF49764">
    <property type="entry name" value="HSP20-like chaperones"/>
    <property type="match status" value="1"/>
</dbReference>
<keyword evidence="5 13" id="KW-0347">Helicase</keyword>